<dbReference type="RefSeq" id="WP_091934491.1">
    <property type="nucleotide sequence ID" value="NZ_FNCY01000002.1"/>
</dbReference>
<gene>
    <name evidence="1" type="ORF">SAMN05660652_00971</name>
</gene>
<reference evidence="1 2" key="1">
    <citation type="submission" date="2016-10" db="EMBL/GenBank/DDBJ databases">
        <authorList>
            <person name="de Groot N.N."/>
        </authorList>
    </citation>
    <scope>NUCLEOTIDE SEQUENCE [LARGE SCALE GENOMIC DNA]</scope>
    <source>
        <strain evidence="1 2">DSM 5885</strain>
    </source>
</reference>
<evidence type="ECO:0000313" key="1">
    <source>
        <dbReference type="EMBL" id="SDG94448.1"/>
    </source>
</evidence>
<sequence length="177" mass="19029">MDHSAVLHLTEKGADEVAHRTCKLGIKLRSVLLFLQHPQSIAFTLQKSVFPEADILDAIDKLASDGFIVVEAPPAAAPRHNASIASPQSAIATPETKAADFAIGDDILLSEARFLLIDFCVDCFGMAAEKFTDDLRACKSVSALRAVLKELLPLVGAQKPEQLPALRDTIRAINDTA</sequence>
<evidence type="ECO:0000313" key="2">
    <source>
        <dbReference type="Proteomes" id="UP000198607"/>
    </source>
</evidence>
<protein>
    <submittedName>
        <fullName evidence="1">Uncharacterized protein</fullName>
    </submittedName>
</protein>
<accession>A0A1G7YD13</accession>
<dbReference type="EMBL" id="FNCY01000002">
    <property type="protein sequence ID" value="SDG94448.1"/>
    <property type="molecule type" value="Genomic_DNA"/>
</dbReference>
<name>A0A1G7YD13_9RHOO</name>
<dbReference type="OrthoDB" id="9852810at2"/>
<dbReference type="Proteomes" id="UP000198607">
    <property type="component" value="Unassembled WGS sequence"/>
</dbReference>
<organism evidence="1 2">
    <name type="scientific">Propionivibrio dicarboxylicus</name>
    <dbReference type="NCBI Taxonomy" id="83767"/>
    <lineage>
        <taxon>Bacteria</taxon>
        <taxon>Pseudomonadati</taxon>
        <taxon>Pseudomonadota</taxon>
        <taxon>Betaproteobacteria</taxon>
        <taxon>Rhodocyclales</taxon>
        <taxon>Rhodocyclaceae</taxon>
        <taxon>Propionivibrio</taxon>
    </lineage>
</organism>
<keyword evidence="2" id="KW-1185">Reference proteome</keyword>
<dbReference type="AlphaFoldDB" id="A0A1G7YD13"/>
<proteinExistence type="predicted"/>